<dbReference type="GO" id="GO:0005634">
    <property type="term" value="C:nucleus"/>
    <property type="evidence" value="ECO:0007669"/>
    <property type="project" value="UniProtKB-SubCell"/>
</dbReference>
<proteinExistence type="predicted"/>
<dbReference type="EMBL" id="QGKW02001911">
    <property type="protein sequence ID" value="KAF2569836.1"/>
    <property type="molecule type" value="Genomic_DNA"/>
</dbReference>
<dbReference type="PANTHER" id="PTHR31250:SF38">
    <property type="entry name" value="IQ DOMAIN-CONTAINING PROTEIN IQM6"/>
    <property type="match status" value="1"/>
</dbReference>
<evidence type="ECO:0000256" key="5">
    <source>
        <dbReference type="SAM" id="MobiDB-lite"/>
    </source>
</evidence>
<comment type="caution">
    <text evidence="6">The sequence shown here is derived from an EMBL/GenBank/DDBJ whole genome shotgun (WGS) entry which is preliminary data.</text>
</comment>
<comment type="subcellular location">
    <subcellularLocation>
        <location evidence="2">Cytoplasm</location>
    </subcellularLocation>
    <subcellularLocation>
        <location evidence="1">Nucleus</location>
    </subcellularLocation>
</comment>
<dbReference type="InterPro" id="IPR044159">
    <property type="entry name" value="IQM"/>
</dbReference>
<reference evidence="6" key="1">
    <citation type="submission" date="2019-12" db="EMBL/GenBank/DDBJ databases">
        <title>Genome sequencing and annotation of Brassica cretica.</title>
        <authorList>
            <person name="Studholme D.J."/>
            <person name="Sarris P.F."/>
        </authorList>
    </citation>
    <scope>NUCLEOTIDE SEQUENCE</scope>
    <source>
        <strain evidence="6">PFS-001/15</strain>
        <tissue evidence="6">Leaf</tissue>
    </source>
</reference>
<dbReference type="PANTHER" id="PTHR31250">
    <property type="entry name" value="IQ DOMAIN-CONTAINING PROTEIN IQM3"/>
    <property type="match status" value="1"/>
</dbReference>
<evidence type="ECO:0000256" key="3">
    <source>
        <dbReference type="ARBA" id="ARBA00022490"/>
    </source>
</evidence>
<organism evidence="6 7">
    <name type="scientific">Brassica cretica</name>
    <name type="common">Mustard</name>
    <dbReference type="NCBI Taxonomy" id="69181"/>
    <lineage>
        <taxon>Eukaryota</taxon>
        <taxon>Viridiplantae</taxon>
        <taxon>Streptophyta</taxon>
        <taxon>Embryophyta</taxon>
        <taxon>Tracheophyta</taxon>
        <taxon>Spermatophyta</taxon>
        <taxon>Magnoliopsida</taxon>
        <taxon>eudicotyledons</taxon>
        <taxon>Gunneridae</taxon>
        <taxon>Pentapetalae</taxon>
        <taxon>rosids</taxon>
        <taxon>malvids</taxon>
        <taxon>Brassicales</taxon>
        <taxon>Brassicaceae</taxon>
        <taxon>Brassiceae</taxon>
        <taxon>Brassica</taxon>
    </lineage>
</organism>
<evidence type="ECO:0000256" key="2">
    <source>
        <dbReference type="ARBA" id="ARBA00004496"/>
    </source>
</evidence>
<sequence length="133" mass="15610">MKTILRSVSFNNDNESDSTITEPPETRKTLYNRSLSMKGTERPSLSSEDVENNLSLKPLTFMKEDDKYKIRQWKPLSVNDHVNEFLALISDSRYQAALKLQKVYRSFRTRRRLADCAVVVEQRWFVCLASLFR</sequence>
<evidence type="ECO:0000313" key="7">
    <source>
        <dbReference type="Proteomes" id="UP000712281"/>
    </source>
</evidence>
<keyword evidence="4" id="KW-0539">Nucleus</keyword>
<name>A0A8S9IKY2_BRACR</name>
<feature type="compositionally biased region" description="Polar residues" evidence="5">
    <location>
        <begin position="1"/>
        <end position="21"/>
    </location>
</feature>
<evidence type="ECO:0000256" key="4">
    <source>
        <dbReference type="ARBA" id="ARBA00023242"/>
    </source>
</evidence>
<dbReference type="AlphaFoldDB" id="A0A8S9IKY2"/>
<gene>
    <name evidence="6" type="ORF">F2Q68_00026163</name>
</gene>
<accession>A0A8S9IKY2</accession>
<dbReference type="GO" id="GO:0005737">
    <property type="term" value="C:cytoplasm"/>
    <property type="evidence" value="ECO:0007669"/>
    <property type="project" value="UniProtKB-SubCell"/>
</dbReference>
<evidence type="ECO:0000313" key="6">
    <source>
        <dbReference type="EMBL" id="KAF2569836.1"/>
    </source>
</evidence>
<dbReference type="Proteomes" id="UP000712281">
    <property type="component" value="Unassembled WGS sequence"/>
</dbReference>
<feature type="region of interest" description="Disordered" evidence="5">
    <location>
        <begin position="1"/>
        <end position="50"/>
    </location>
</feature>
<protein>
    <submittedName>
        <fullName evidence="6">Uncharacterized protein</fullName>
    </submittedName>
</protein>
<keyword evidence="3" id="KW-0963">Cytoplasm</keyword>
<evidence type="ECO:0000256" key="1">
    <source>
        <dbReference type="ARBA" id="ARBA00004123"/>
    </source>
</evidence>
<feature type="compositionally biased region" description="Polar residues" evidence="5">
    <location>
        <begin position="29"/>
        <end position="50"/>
    </location>
</feature>